<sequence>MKTTFFATLLLLSAPSLLLAQTTTTTVKTKTKPATGAPASKSKTTAATPRPATRPAPVELSEEAQAQVETRAKALTDNMQKALALNPQQVEKVRQINLISVRGVETSRLTYRQDVRKMASVVDDIGQSRLGALKDVLTPAQFDKYQRKREEKMGVPSGQAAQGNAAPGLGSRYEE</sequence>
<evidence type="ECO:0000256" key="2">
    <source>
        <dbReference type="SAM" id="SignalP"/>
    </source>
</evidence>
<feature type="signal peptide" evidence="2">
    <location>
        <begin position="1"/>
        <end position="20"/>
    </location>
</feature>
<evidence type="ECO:0000256" key="1">
    <source>
        <dbReference type="SAM" id="MobiDB-lite"/>
    </source>
</evidence>
<feature type="compositionally biased region" description="Low complexity" evidence="1">
    <location>
        <begin position="26"/>
        <end position="57"/>
    </location>
</feature>
<organism evidence="3 4">
    <name type="scientific">Hymenobacter psychrotolerans DSM 18569</name>
    <dbReference type="NCBI Taxonomy" id="1121959"/>
    <lineage>
        <taxon>Bacteria</taxon>
        <taxon>Pseudomonadati</taxon>
        <taxon>Bacteroidota</taxon>
        <taxon>Cytophagia</taxon>
        <taxon>Cytophagales</taxon>
        <taxon>Hymenobacteraceae</taxon>
        <taxon>Hymenobacter</taxon>
    </lineage>
</organism>
<evidence type="ECO:0000313" key="3">
    <source>
        <dbReference type="EMBL" id="SHK66481.1"/>
    </source>
</evidence>
<feature type="chain" id="PRO_5012635809" description="LTXXQ motif family protein" evidence="2">
    <location>
        <begin position="21"/>
        <end position="175"/>
    </location>
</feature>
<keyword evidence="4" id="KW-1185">Reference proteome</keyword>
<evidence type="ECO:0008006" key="5">
    <source>
        <dbReference type="Google" id="ProtNLM"/>
    </source>
</evidence>
<name>A0A1M6UBE1_9BACT</name>
<protein>
    <recommendedName>
        <fullName evidence="5">LTXXQ motif family protein</fullName>
    </recommendedName>
</protein>
<accession>A0A1M6UBE1</accession>
<dbReference type="Proteomes" id="UP000183947">
    <property type="component" value="Unassembled WGS sequence"/>
</dbReference>
<dbReference type="EMBL" id="FRAS01000005">
    <property type="protein sequence ID" value="SHK66481.1"/>
    <property type="molecule type" value="Genomic_DNA"/>
</dbReference>
<dbReference type="OrthoDB" id="883917at2"/>
<gene>
    <name evidence="3" type="ORF">SAMN02746009_01303</name>
</gene>
<keyword evidence="2" id="KW-0732">Signal</keyword>
<feature type="region of interest" description="Disordered" evidence="1">
    <location>
        <begin position="26"/>
        <end position="60"/>
    </location>
</feature>
<reference evidence="4" key="1">
    <citation type="submission" date="2016-11" db="EMBL/GenBank/DDBJ databases">
        <authorList>
            <person name="Varghese N."/>
            <person name="Submissions S."/>
        </authorList>
    </citation>
    <scope>NUCLEOTIDE SEQUENCE [LARGE SCALE GENOMIC DNA]</scope>
    <source>
        <strain evidence="4">DSM 18569</strain>
    </source>
</reference>
<evidence type="ECO:0000313" key="4">
    <source>
        <dbReference type="Proteomes" id="UP000183947"/>
    </source>
</evidence>
<proteinExistence type="predicted"/>
<feature type="region of interest" description="Disordered" evidence="1">
    <location>
        <begin position="147"/>
        <end position="175"/>
    </location>
</feature>
<dbReference type="RefSeq" id="WP_084548870.1">
    <property type="nucleotide sequence ID" value="NZ_FRAS01000005.1"/>
</dbReference>
<dbReference type="AlphaFoldDB" id="A0A1M6UBE1"/>